<evidence type="ECO:0000313" key="3">
    <source>
        <dbReference type="Proteomes" id="UP000701801"/>
    </source>
</evidence>
<dbReference type="AlphaFoldDB" id="A0A9N9PYP0"/>
<keyword evidence="1" id="KW-0812">Transmembrane</keyword>
<name>A0A9N9PYP0_9HELO</name>
<reference evidence="2" key="1">
    <citation type="submission" date="2021-07" db="EMBL/GenBank/DDBJ databases">
        <authorList>
            <person name="Durling M."/>
        </authorList>
    </citation>
    <scope>NUCLEOTIDE SEQUENCE</scope>
</reference>
<proteinExistence type="predicted"/>
<keyword evidence="3" id="KW-1185">Reference proteome</keyword>
<dbReference type="EMBL" id="CAJVRM010000329">
    <property type="protein sequence ID" value="CAG8979663.1"/>
    <property type="molecule type" value="Genomic_DNA"/>
</dbReference>
<accession>A0A9N9PYP0</accession>
<feature type="transmembrane region" description="Helical" evidence="1">
    <location>
        <begin position="39"/>
        <end position="59"/>
    </location>
</feature>
<keyword evidence="1" id="KW-1133">Transmembrane helix</keyword>
<comment type="caution">
    <text evidence="2">The sequence shown here is derived from an EMBL/GenBank/DDBJ whole genome shotgun (WGS) entry which is preliminary data.</text>
</comment>
<gene>
    <name evidence="2" type="ORF">HYALB_00003894</name>
</gene>
<protein>
    <submittedName>
        <fullName evidence="2">Uncharacterized protein</fullName>
    </submittedName>
</protein>
<dbReference type="OrthoDB" id="3890746at2759"/>
<feature type="transmembrane region" description="Helical" evidence="1">
    <location>
        <begin position="90"/>
        <end position="111"/>
    </location>
</feature>
<keyword evidence="1" id="KW-0472">Membrane</keyword>
<feature type="transmembrane region" description="Helical" evidence="1">
    <location>
        <begin position="182"/>
        <end position="207"/>
    </location>
</feature>
<evidence type="ECO:0000313" key="2">
    <source>
        <dbReference type="EMBL" id="CAG8979663.1"/>
    </source>
</evidence>
<organism evidence="2 3">
    <name type="scientific">Hymenoscyphus albidus</name>
    <dbReference type="NCBI Taxonomy" id="595503"/>
    <lineage>
        <taxon>Eukaryota</taxon>
        <taxon>Fungi</taxon>
        <taxon>Dikarya</taxon>
        <taxon>Ascomycota</taxon>
        <taxon>Pezizomycotina</taxon>
        <taxon>Leotiomycetes</taxon>
        <taxon>Helotiales</taxon>
        <taxon>Helotiaceae</taxon>
        <taxon>Hymenoscyphus</taxon>
    </lineage>
</organism>
<dbReference type="Proteomes" id="UP000701801">
    <property type="component" value="Unassembled WGS sequence"/>
</dbReference>
<evidence type="ECO:0000256" key="1">
    <source>
        <dbReference type="SAM" id="Phobius"/>
    </source>
</evidence>
<feature type="transmembrane region" description="Helical" evidence="1">
    <location>
        <begin position="118"/>
        <end position="143"/>
    </location>
</feature>
<sequence length="227" mass="24537">MSTESKPQLQSEVIQSDFESFDTPQRPIKSPLLKITDSIRLGLTVLALLSSIAILATSAETLSTYNETKGGGEDWMVPLWPRDFDIRPTIALVTCSAVILVSSGISLAIPFIPTLPTLLITTLSLLAPTTCLIASLVGTALFYGVNTSRTTSSLQSWSCQWRAVEMGMQPHWGSLCVQSKSALYLMVMMIPLEMGVLFVVGTGMVVVRKERAGVRVVREGKGSQALS</sequence>